<evidence type="ECO:0000313" key="2">
    <source>
        <dbReference type="Proteomes" id="UP000221024"/>
    </source>
</evidence>
<dbReference type="AlphaFoldDB" id="A0A2H3NMA0"/>
<dbReference type="Proteomes" id="UP000221024">
    <property type="component" value="Unassembled WGS sequence"/>
</dbReference>
<keyword evidence="2" id="KW-1185">Reference proteome</keyword>
<gene>
    <name evidence="1" type="ORF">CRI93_08195</name>
</gene>
<reference evidence="1 2" key="1">
    <citation type="submission" date="2017-10" db="EMBL/GenBank/DDBJ databases">
        <title>Draft genome of Longimonas halophila.</title>
        <authorList>
            <person name="Goh K.M."/>
            <person name="Shamsir M.S."/>
            <person name="Lim S.W."/>
        </authorList>
    </citation>
    <scope>NUCLEOTIDE SEQUENCE [LARGE SCALE GENOMIC DNA]</scope>
    <source>
        <strain evidence="1 2">KCTC 42399</strain>
    </source>
</reference>
<name>A0A2H3NMA0_9BACT</name>
<proteinExistence type="predicted"/>
<comment type="caution">
    <text evidence="1">The sequence shown here is derived from an EMBL/GenBank/DDBJ whole genome shotgun (WGS) entry which is preliminary data.</text>
</comment>
<organism evidence="1 2">
    <name type="scientific">Longimonas halophila</name>
    <dbReference type="NCBI Taxonomy" id="1469170"/>
    <lineage>
        <taxon>Bacteria</taxon>
        <taxon>Pseudomonadati</taxon>
        <taxon>Rhodothermota</taxon>
        <taxon>Rhodothermia</taxon>
        <taxon>Rhodothermales</taxon>
        <taxon>Salisaetaceae</taxon>
        <taxon>Longimonas</taxon>
    </lineage>
</organism>
<protein>
    <submittedName>
        <fullName evidence="1">Uncharacterized protein</fullName>
    </submittedName>
</protein>
<dbReference type="EMBL" id="PDEP01000006">
    <property type="protein sequence ID" value="PEN07105.1"/>
    <property type="molecule type" value="Genomic_DNA"/>
</dbReference>
<accession>A0A2H3NMA0</accession>
<evidence type="ECO:0000313" key="1">
    <source>
        <dbReference type="EMBL" id="PEN07105.1"/>
    </source>
</evidence>
<sequence>MDRHDTIRAFIDQKRLEAEEQNRLFIVRGVSLDWDVEEGFSYLQSIADFDEISVGLNWINREALRLIWGDNDTAIQPRIPVLVIQERDIVSDGPQGPLRLDREDIVEVYQGLDEIEAALDE</sequence>